<dbReference type="SUPFAM" id="SSF51735">
    <property type="entry name" value="NAD(P)-binding Rossmann-fold domains"/>
    <property type="match status" value="1"/>
</dbReference>
<dbReference type="Gene3D" id="3.40.50.720">
    <property type="entry name" value="NAD(P)-binding Rossmann-like Domain"/>
    <property type="match status" value="1"/>
</dbReference>
<keyword evidence="4" id="KW-1185">Reference proteome</keyword>
<evidence type="ECO:0000256" key="1">
    <source>
        <dbReference type="ARBA" id="ARBA00006484"/>
    </source>
</evidence>
<sequence length="273" mass="27474">MGTTRFAGKTALVTGGGSGIGASISRELAAEGASVVVTDIDEDAAQAVVDGIVAAGGVASAFEQNTAKWEDSQAAVAFAQETYGALHLAVNNAGIGAALQMIGDYDIAAWDRVRAVDLDGVFYGLKFELPAIVAAGGGAVVNMASVLGSVGIAEDAAYVASKHALVGLTKVAALEYTAQGVRTNAVGPGFIDTPLVRASLSSDAITTLENEHAARRLGTDAEVAALTLFLLSDAASFISGSYHLVDGGYSAHEDGSGGGNGPPLPLSRFCKLT</sequence>
<protein>
    <submittedName>
        <fullName evidence="3">SDR family oxidoreductase</fullName>
    </submittedName>
</protein>
<dbReference type="InterPro" id="IPR020904">
    <property type="entry name" value="Sc_DH/Rdtase_CS"/>
</dbReference>
<dbReference type="Pfam" id="PF13561">
    <property type="entry name" value="adh_short_C2"/>
    <property type="match status" value="1"/>
</dbReference>
<dbReference type="RefSeq" id="WP_251944492.1">
    <property type="nucleotide sequence ID" value="NZ_JAMRYM010000017.1"/>
</dbReference>
<dbReference type="FunFam" id="3.40.50.720:FF:000084">
    <property type="entry name" value="Short-chain dehydrogenase reductase"/>
    <property type="match status" value="1"/>
</dbReference>
<proteinExistence type="inferred from homology"/>
<dbReference type="PROSITE" id="PS00061">
    <property type="entry name" value="ADH_SHORT"/>
    <property type="match status" value="1"/>
</dbReference>
<evidence type="ECO:0000313" key="4">
    <source>
        <dbReference type="Proteomes" id="UP001155240"/>
    </source>
</evidence>
<accession>A0A9X2E020</accession>
<dbReference type="InterPro" id="IPR002347">
    <property type="entry name" value="SDR_fam"/>
</dbReference>
<comment type="similarity">
    <text evidence="1">Belongs to the short-chain dehydrogenases/reductases (SDR) family.</text>
</comment>
<organism evidence="3 4">
    <name type="scientific">Rathayibacter rubneri</name>
    <dbReference type="NCBI Taxonomy" id="2950106"/>
    <lineage>
        <taxon>Bacteria</taxon>
        <taxon>Bacillati</taxon>
        <taxon>Actinomycetota</taxon>
        <taxon>Actinomycetes</taxon>
        <taxon>Micrococcales</taxon>
        <taxon>Microbacteriaceae</taxon>
        <taxon>Rathayibacter</taxon>
    </lineage>
</organism>
<dbReference type="GO" id="GO:0016491">
    <property type="term" value="F:oxidoreductase activity"/>
    <property type="evidence" value="ECO:0007669"/>
    <property type="project" value="UniProtKB-KW"/>
</dbReference>
<dbReference type="InterPro" id="IPR036291">
    <property type="entry name" value="NAD(P)-bd_dom_sf"/>
</dbReference>
<reference evidence="3" key="1">
    <citation type="submission" date="2022-06" db="EMBL/GenBank/DDBJ databases">
        <title>Whole genome shotgun sequencing (WGS) of Rathayibacter sp. ZW T2_19, isolated from stored onions (Allium cepa).</title>
        <authorList>
            <person name="Stoll D.A."/>
            <person name="Huch M."/>
        </authorList>
    </citation>
    <scope>NUCLEOTIDE SEQUENCE</scope>
    <source>
        <strain evidence="3">ZW T2_19</strain>
    </source>
</reference>
<dbReference type="PANTHER" id="PTHR24321:SF8">
    <property type="entry name" value="ESTRADIOL 17-BETA-DEHYDROGENASE 8-RELATED"/>
    <property type="match status" value="1"/>
</dbReference>
<dbReference type="PANTHER" id="PTHR24321">
    <property type="entry name" value="DEHYDROGENASES, SHORT CHAIN"/>
    <property type="match status" value="1"/>
</dbReference>
<evidence type="ECO:0000256" key="2">
    <source>
        <dbReference type="ARBA" id="ARBA00023002"/>
    </source>
</evidence>
<keyword evidence="2" id="KW-0560">Oxidoreductase</keyword>
<gene>
    <name evidence="3" type="ORF">NB037_06390</name>
</gene>
<dbReference type="PRINTS" id="PR00081">
    <property type="entry name" value="GDHRDH"/>
</dbReference>
<dbReference type="AlphaFoldDB" id="A0A9X2E020"/>
<evidence type="ECO:0000313" key="3">
    <source>
        <dbReference type="EMBL" id="MCM6762046.1"/>
    </source>
</evidence>
<dbReference type="PRINTS" id="PR00080">
    <property type="entry name" value="SDRFAMILY"/>
</dbReference>
<dbReference type="EMBL" id="JAMRYM010000017">
    <property type="protein sequence ID" value="MCM6762046.1"/>
    <property type="molecule type" value="Genomic_DNA"/>
</dbReference>
<name>A0A9X2E020_9MICO</name>
<comment type="caution">
    <text evidence="3">The sequence shown here is derived from an EMBL/GenBank/DDBJ whole genome shotgun (WGS) entry which is preliminary data.</text>
</comment>
<dbReference type="Proteomes" id="UP001155240">
    <property type="component" value="Unassembled WGS sequence"/>
</dbReference>